<dbReference type="GO" id="GO:0015209">
    <property type="term" value="F:cytosine transmembrane transporter activity"/>
    <property type="evidence" value="ECO:0007669"/>
    <property type="project" value="InterPro"/>
</dbReference>
<evidence type="ECO:0000313" key="7">
    <source>
        <dbReference type="EMBL" id="QNE20018.1"/>
    </source>
</evidence>
<dbReference type="EMBL" id="CP043661">
    <property type="protein sequence ID" value="QNE20018.1"/>
    <property type="molecule type" value="Genomic_DNA"/>
</dbReference>
<feature type="transmembrane region" description="Helical" evidence="6">
    <location>
        <begin position="413"/>
        <end position="437"/>
    </location>
</feature>
<evidence type="ECO:0000256" key="4">
    <source>
        <dbReference type="ARBA" id="ARBA00022989"/>
    </source>
</evidence>
<name>A0A7G6X1A3_9ACTN</name>
<evidence type="ECO:0000256" key="1">
    <source>
        <dbReference type="ARBA" id="ARBA00004141"/>
    </source>
</evidence>
<feature type="transmembrane region" description="Helical" evidence="6">
    <location>
        <begin position="335"/>
        <end position="356"/>
    </location>
</feature>
<feature type="transmembrane region" description="Helical" evidence="6">
    <location>
        <begin position="264"/>
        <end position="283"/>
    </location>
</feature>
<feature type="transmembrane region" description="Helical" evidence="6">
    <location>
        <begin position="376"/>
        <end position="393"/>
    </location>
</feature>
<dbReference type="Pfam" id="PF02133">
    <property type="entry name" value="Transp_cyt_pur"/>
    <property type="match status" value="1"/>
</dbReference>
<dbReference type="InterPro" id="IPR030191">
    <property type="entry name" value="CodB"/>
</dbReference>
<organism evidence="7 8">
    <name type="scientific">Kribbella qitaiheensis</name>
    <dbReference type="NCBI Taxonomy" id="1544730"/>
    <lineage>
        <taxon>Bacteria</taxon>
        <taxon>Bacillati</taxon>
        <taxon>Actinomycetota</taxon>
        <taxon>Actinomycetes</taxon>
        <taxon>Propionibacteriales</taxon>
        <taxon>Kribbellaceae</taxon>
        <taxon>Kribbella</taxon>
    </lineage>
</organism>
<reference evidence="7 8" key="2">
    <citation type="journal article" date="2020" name="Microbiol. Resour. Announc.">
        <title>Antarctic desert soil bacteria exhibit high novel natural product potential, evaluated through long-read genome sequencing and comparative genomics.</title>
        <authorList>
            <person name="Benaud N."/>
            <person name="Edwards R.J."/>
            <person name="Amos T.G."/>
            <person name="D'Agostino P.M."/>
            <person name="Gutierrez-Chavez C."/>
            <person name="Montgomery K."/>
            <person name="Nicetic I."/>
            <person name="Ferrari B.C."/>
        </authorList>
    </citation>
    <scope>NUCLEOTIDE SEQUENCE [LARGE SCALE GENOMIC DNA]</scope>
    <source>
        <strain evidence="7 8">SPB151</strain>
    </source>
</reference>
<gene>
    <name evidence="7" type="ORF">F1D05_21505</name>
</gene>
<comment type="subcellular location">
    <subcellularLocation>
        <location evidence="1">Membrane</location>
        <topology evidence="1">Multi-pass membrane protein</topology>
    </subcellularLocation>
</comment>
<evidence type="ECO:0000256" key="6">
    <source>
        <dbReference type="SAM" id="Phobius"/>
    </source>
</evidence>
<dbReference type="AlphaFoldDB" id="A0A7G6X1A3"/>
<feature type="transmembrane region" description="Helical" evidence="6">
    <location>
        <begin position="231"/>
        <end position="258"/>
    </location>
</feature>
<comment type="similarity">
    <text evidence="2">Belongs to the purine-cytosine permease (2.A.39) family.</text>
</comment>
<dbReference type="Gene3D" id="1.10.4160.10">
    <property type="entry name" value="Hydantoin permease"/>
    <property type="match status" value="1"/>
</dbReference>
<feature type="transmembrane region" description="Helical" evidence="6">
    <location>
        <begin position="311"/>
        <end position="329"/>
    </location>
</feature>
<dbReference type="GO" id="GO:0005886">
    <property type="term" value="C:plasma membrane"/>
    <property type="evidence" value="ECO:0007669"/>
    <property type="project" value="TreeGrafter"/>
</dbReference>
<dbReference type="KEGG" id="kqi:F1D05_21505"/>
<evidence type="ECO:0000256" key="2">
    <source>
        <dbReference type="ARBA" id="ARBA00008974"/>
    </source>
</evidence>
<dbReference type="PANTHER" id="PTHR30569">
    <property type="entry name" value="CYTOSINE TRANSPORTER CODB"/>
    <property type="match status" value="1"/>
</dbReference>
<feature type="transmembrane region" description="Helical" evidence="6">
    <location>
        <begin position="36"/>
        <end position="56"/>
    </location>
</feature>
<feature type="transmembrane region" description="Helical" evidence="6">
    <location>
        <begin position="139"/>
        <end position="156"/>
    </location>
</feature>
<reference evidence="8" key="1">
    <citation type="submission" date="2019-09" db="EMBL/GenBank/DDBJ databases">
        <title>Antimicrobial potential of Antarctic Bacteria.</title>
        <authorList>
            <person name="Benaud N."/>
            <person name="Edwards R.J."/>
            <person name="Ferrari B.C."/>
        </authorList>
    </citation>
    <scope>NUCLEOTIDE SEQUENCE [LARGE SCALE GENOMIC DNA]</scope>
    <source>
        <strain evidence="8">SPB151</strain>
    </source>
</reference>
<dbReference type="RefSeq" id="WP_185441962.1">
    <property type="nucleotide sequence ID" value="NZ_CP043661.1"/>
</dbReference>
<feature type="transmembrane region" description="Helical" evidence="6">
    <location>
        <begin position="168"/>
        <end position="186"/>
    </location>
</feature>
<evidence type="ECO:0000256" key="3">
    <source>
        <dbReference type="ARBA" id="ARBA00022692"/>
    </source>
</evidence>
<accession>A0A7G6X1A3</accession>
<feature type="transmembrane region" description="Helical" evidence="6">
    <location>
        <begin position="198"/>
        <end position="219"/>
    </location>
</feature>
<keyword evidence="4 6" id="KW-1133">Transmembrane helix</keyword>
<feature type="transmembrane region" description="Helical" evidence="6">
    <location>
        <begin position="63"/>
        <end position="84"/>
    </location>
</feature>
<keyword evidence="5 6" id="KW-0472">Membrane</keyword>
<protein>
    <submittedName>
        <fullName evidence="7">Permease</fullName>
    </submittedName>
</protein>
<evidence type="ECO:0000256" key="5">
    <source>
        <dbReference type="ARBA" id="ARBA00023136"/>
    </source>
</evidence>
<sequence>MTTTAVRDDAQGSTEAPLVLTTDAPRTLGFLDQFTLWGNFGISLFGPVTGALVAAYTGSLVKGLIAVVVGCGIGALVLGGAAVFGSQTGAPAMVSLRGLFGRRGSVAPTVLNIAQNVGWATMEIIVISQAAVAVTSERWRWLFVLLAGAIATVMAVRPLGSVKLLRKFMVWLVLIASIYLFIAVLSKPVHSLPQNEVFGFWPAVDLAAAGVVSFAPLAADYTRHSRTNKAAFGGSALGYGLAAIVYYGLGVLAVATLQTNSTDVITALVTLPAGAIALFVLLVDEVDEAYANVYSTTMAAHNLIGHIDRRWISVVIGVLATGLALLVDLGNYTQFLYLIGSVFIPLFAVAIADFFVVSKMQWDVSDTARFRWQPTLAWVFGFVAYQLVNPGTVDGWSPFWLDLQSRIFNGHAVPGWLGATYTSIVVSMLAAIAFGRLGRQGSVGSRSGT</sequence>
<keyword evidence="3 6" id="KW-0812">Transmembrane</keyword>
<proteinExistence type="inferred from homology"/>
<dbReference type="InterPro" id="IPR001248">
    <property type="entry name" value="Pur-cyt_permease"/>
</dbReference>
<evidence type="ECO:0000313" key="8">
    <source>
        <dbReference type="Proteomes" id="UP000515563"/>
    </source>
</evidence>
<dbReference type="PANTHER" id="PTHR30569:SF0">
    <property type="entry name" value="CYTOSINE PERMEASE"/>
    <property type="match status" value="1"/>
</dbReference>
<keyword evidence="8" id="KW-1185">Reference proteome</keyword>
<dbReference type="Proteomes" id="UP000515563">
    <property type="component" value="Chromosome"/>
</dbReference>